<dbReference type="RefSeq" id="XP_068352044.1">
    <property type="nucleotide sequence ID" value="XM_068509839.1"/>
</dbReference>
<feature type="domain" description="Glycosyl hydrolase family 13 catalytic" evidence="12">
    <location>
        <begin position="273"/>
        <end position="643"/>
    </location>
</feature>
<feature type="region of interest" description="Disordered" evidence="10">
    <location>
        <begin position="1"/>
        <end position="23"/>
    </location>
</feature>
<evidence type="ECO:0000256" key="1">
    <source>
        <dbReference type="ARBA" id="ARBA00000548"/>
    </source>
</evidence>
<dbReference type="SMART" id="SM00642">
    <property type="entry name" value="Aamy"/>
    <property type="match status" value="1"/>
</dbReference>
<proteinExistence type="inferred from homology"/>
<dbReference type="EMBL" id="MLAK01001033">
    <property type="protein sequence ID" value="OHS98907.1"/>
    <property type="molecule type" value="Genomic_DNA"/>
</dbReference>
<evidence type="ECO:0000256" key="6">
    <source>
        <dbReference type="ARBA" id="ARBA00023277"/>
    </source>
</evidence>
<dbReference type="GeneID" id="94844543"/>
<dbReference type="PRINTS" id="PR00110">
    <property type="entry name" value="ALPHAAMYLASE"/>
</dbReference>
<evidence type="ECO:0000256" key="7">
    <source>
        <dbReference type="ARBA" id="ARBA00023295"/>
    </source>
</evidence>
<evidence type="ECO:0000256" key="8">
    <source>
        <dbReference type="RuleBase" id="RU003615"/>
    </source>
</evidence>
<accession>A0A1J4JMZ4</accession>
<dbReference type="InterPro" id="IPR006046">
    <property type="entry name" value="Alpha_amylase"/>
</dbReference>
<dbReference type="Proteomes" id="UP000179807">
    <property type="component" value="Unassembled WGS sequence"/>
</dbReference>
<dbReference type="OrthoDB" id="550577at2759"/>
<keyword evidence="11" id="KW-0472">Membrane</keyword>
<reference evidence="13" key="1">
    <citation type="submission" date="2016-10" db="EMBL/GenBank/DDBJ databases">
        <authorList>
            <person name="Benchimol M."/>
            <person name="Almeida L.G."/>
            <person name="Vasconcelos A.T."/>
            <person name="Perreira-Neves A."/>
            <person name="Rosa I.A."/>
            <person name="Tasca T."/>
            <person name="Bogo M.R."/>
            <person name="de Souza W."/>
        </authorList>
    </citation>
    <scope>NUCLEOTIDE SEQUENCE [LARGE SCALE GENOMIC DNA]</scope>
    <source>
        <strain evidence="13">K</strain>
    </source>
</reference>
<dbReference type="GO" id="GO:0005975">
    <property type="term" value="P:carbohydrate metabolic process"/>
    <property type="evidence" value="ECO:0007669"/>
    <property type="project" value="InterPro"/>
</dbReference>
<keyword evidence="11" id="KW-1133">Transmembrane helix</keyword>
<dbReference type="GO" id="GO:0004556">
    <property type="term" value="F:alpha-amylase activity"/>
    <property type="evidence" value="ECO:0007669"/>
    <property type="project" value="UniProtKB-UniRule"/>
</dbReference>
<keyword evidence="14" id="KW-1185">Reference proteome</keyword>
<evidence type="ECO:0000256" key="9">
    <source>
        <dbReference type="RuleBase" id="RU361134"/>
    </source>
</evidence>
<evidence type="ECO:0000256" key="3">
    <source>
        <dbReference type="ARBA" id="ARBA00008061"/>
    </source>
</evidence>
<evidence type="ECO:0000256" key="5">
    <source>
        <dbReference type="ARBA" id="ARBA00022801"/>
    </source>
</evidence>
<comment type="similarity">
    <text evidence="3 8">Belongs to the glycosyl hydrolase 13 family.</text>
</comment>
<evidence type="ECO:0000313" key="13">
    <source>
        <dbReference type="EMBL" id="OHS98907.1"/>
    </source>
</evidence>
<keyword evidence="6 9" id="KW-0119">Carbohydrate metabolism</keyword>
<dbReference type="VEuPathDB" id="TrichDB:TRFO_34741"/>
<keyword evidence="11" id="KW-0812">Transmembrane</keyword>
<comment type="cofactor">
    <cofactor evidence="2">
        <name>Ca(2+)</name>
        <dbReference type="ChEBI" id="CHEBI:29108"/>
    </cofactor>
</comment>
<evidence type="ECO:0000256" key="11">
    <source>
        <dbReference type="SAM" id="Phobius"/>
    </source>
</evidence>
<dbReference type="InterPro" id="IPR017853">
    <property type="entry name" value="GH"/>
</dbReference>
<organism evidence="13 14">
    <name type="scientific">Tritrichomonas foetus</name>
    <dbReference type="NCBI Taxonomy" id="1144522"/>
    <lineage>
        <taxon>Eukaryota</taxon>
        <taxon>Metamonada</taxon>
        <taxon>Parabasalia</taxon>
        <taxon>Tritrichomonadida</taxon>
        <taxon>Tritrichomonadidae</taxon>
        <taxon>Tritrichomonas</taxon>
    </lineage>
</organism>
<protein>
    <recommendedName>
        <fullName evidence="4 9">Alpha-amylase</fullName>
        <ecNumber evidence="4 9">3.2.1.1</ecNumber>
    </recommendedName>
</protein>
<feature type="compositionally biased region" description="Low complexity" evidence="10">
    <location>
        <begin position="103"/>
        <end position="124"/>
    </location>
</feature>
<dbReference type="AlphaFoldDB" id="A0A1J4JMZ4"/>
<feature type="transmembrane region" description="Helical" evidence="11">
    <location>
        <begin position="28"/>
        <end position="52"/>
    </location>
</feature>
<evidence type="ECO:0000256" key="2">
    <source>
        <dbReference type="ARBA" id="ARBA00001913"/>
    </source>
</evidence>
<dbReference type="PANTHER" id="PTHR43447">
    <property type="entry name" value="ALPHA-AMYLASE"/>
    <property type="match status" value="1"/>
</dbReference>
<evidence type="ECO:0000256" key="10">
    <source>
        <dbReference type="SAM" id="MobiDB-lite"/>
    </source>
</evidence>
<keyword evidence="7 9" id="KW-0326">Glycosidase</keyword>
<gene>
    <name evidence="13" type="ORF">TRFO_34741</name>
</gene>
<dbReference type="Pfam" id="PF00128">
    <property type="entry name" value="Alpha-amylase"/>
    <property type="match status" value="1"/>
</dbReference>
<dbReference type="Gene3D" id="3.20.20.80">
    <property type="entry name" value="Glycosidases"/>
    <property type="match status" value="1"/>
</dbReference>
<dbReference type="EC" id="3.2.1.1" evidence="4 9"/>
<sequence>MSREHMDEEPLINNTQNDTPKSPKKMNCLFMTIGITAAAVGVALIIGLSVGLTNRKKKESPNSVPIVPSNTPYPTRTAFPTPPSQYPSATSYIPTPEATPLATSSNQPSTQPTSQPTSVPTYQPLPSATPDVLPNCEIYPSMECNGNSGDMDSQYQNHTWHTPTRGSADWHIGFQDMSVLVGYAQLKYKSGRKGCTVNVVTKTRDPNMQLNYYFDGVVQSSNSKDFDSTYVGILNVKVVATTGESLELEDIDFVWNSEPLLERSGDYRNGQKGGIVEMFGWPDEDVAKECKHIAESGYLGVKLFPHQEQLMSGQPDQNALNPWYWMYQPVSYSLNGRMGSRDTLRRMIKICRSYGLRVYADAVVNHMAAGGNDILDHRNPSSGCTTWGGKYSSKNESYSPFFTPAWTYKKNERGEPDNVLEFPAVPYGPMDFHCNKGVTSWSDANILNTGWLVGLSDLDTSKEYVRQRICDYFVDLISIGFSGFRVDAAKHIHPDDLAVIFAKFKESMGGSLPEDWITWLEVLTGGEAYLLVQSGSDYSFTTYLTEKMQAQGMSDDDILKVKIWWCGYLSEPDNDYGSLDKRRKAVQNDDHDQQNPGSSSRDMHGEGCVLVKGCDADTHRGFEVKLFSSPNSVDDNDNNYPIRFVLSSYYFQDDCMSIPDGLSDCSLCTKDCNSCKSRSFTPAYVENAQAYSGSGYTYVHRDQQIINAMRSWMHL</sequence>
<comment type="caution">
    <text evidence="13">The sequence shown here is derived from an EMBL/GenBank/DDBJ whole genome shotgun (WGS) entry which is preliminary data.</text>
</comment>
<keyword evidence="5 9" id="KW-0378">Hydrolase</keyword>
<name>A0A1J4JMZ4_9EUKA</name>
<feature type="region of interest" description="Disordered" evidence="10">
    <location>
        <begin position="55"/>
        <end position="127"/>
    </location>
</feature>
<evidence type="ECO:0000259" key="12">
    <source>
        <dbReference type="SMART" id="SM00642"/>
    </source>
</evidence>
<dbReference type="GO" id="GO:0043169">
    <property type="term" value="F:cation binding"/>
    <property type="evidence" value="ECO:0007669"/>
    <property type="project" value="InterPro"/>
</dbReference>
<evidence type="ECO:0000256" key="4">
    <source>
        <dbReference type="ARBA" id="ARBA00012595"/>
    </source>
</evidence>
<evidence type="ECO:0000313" key="14">
    <source>
        <dbReference type="Proteomes" id="UP000179807"/>
    </source>
</evidence>
<comment type="catalytic activity">
    <reaction evidence="1 9">
        <text>Endohydrolysis of (1-&gt;4)-alpha-D-glucosidic linkages in polysaccharides containing three or more (1-&gt;4)-alpha-linked D-glucose units.</text>
        <dbReference type="EC" id="3.2.1.1"/>
    </reaction>
</comment>
<dbReference type="InterPro" id="IPR006047">
    <property type="entry name" value="GH13_cat_dom"/>
</dbReference>
<dbReference type="SUPFAM" id="SSF51445">
    <property type="entry name" value="(Trans)glycosidases"/>
    <property type="match status" value="1"/>
</dbReference>